<evidence type="ECO:0000256" key="2">
    <source>
        <dbReference type="SAM" id="SignalP"/>
    </source>
</evidence>
<keyword evidence="1" id="KW-0869">Chloride channel</keyword>
<evidence type="ECO:0000313" key="4">
    <source>
        <dbReference type="Proteomes" id="UP000826195"/>
    </source>
</evidence>
<comment type="function">
    <text evidence="1">Forms chloride channels.</text>
</comment>
<proteinExistence type="inferred from homology"/>
<evidence type="ECO:0000313" key="3">
    <source>
        <dbReference type="EMBL" id="KAH0551151.1"/>
    </source>
</evidence>
<keyword evidence="1" id="KW-0406">Ion transport</keyword>
<dbReference type="InterPro" id="IPR021134">
    <property type="entry name" value="Bestrophin-like"/>
</dbReference>
<feature type="signal peptide" evidence="2">
    <location>
        <begin position="1"/>
        <end position="20"/>
    </location>
</feature>
<keyword evidence="1" id="KW-0407">Ion channel</keyword>
<evidence type="ECO:0000256" key="1">
    <source>
        <dbReference type="RuleBase" id="RU363126"/>
    </source>
</evidence>
<keyword evidence="1" id="KW-0868">Chloride</keyword>
<sequence length="95" mass="10727">MGKPCTIRLWTVHSLLLVSGASQEATIAKRFGTSSSSENPQGHQQIATKSSVCEVTCTHPLRIFEKIRYYFGNLSELISMSFVLEFYVSLVVKRW</sequence>
<keyword evidence="1" id="KW-0472">Membrane</keyword>
<dbReference type="GO" id="GO:0034707">
    <property type="term" value="C:chloride channel complex"/>
    <property type="evidence" value="ECO:0007669"/>
    <property type="project" value="UniProtKB-KW"/>
</dbReference>
<dbReference type="Proteomes" id="UP000826195">
    <property type="component" value="Unassembled WGS sequence"/>
</dbReference>
<reference evidence="3 4" key="1">
    <citation type="journal article" date="2021" name="J. Hered.">
        <title>A chromosome-level genome assembly of the parasitoid wasp, Cotesia glomerata (Hymenoptera: Braconidae).</title>
        <authorList>
            <person name="Pinto B.J."/>
            <person name="Weis J.J."/>
            <person name="Gamble T."/>
            <person name="Ode P.J."/>
            <person name="Paul R."/>
            <person name="Zaspel J.M."/>
        </authorList>
    </citation>
    <scope>NUCLEOTIDE SEQUENCE [LARGE SCALE GENOMIC DNA]</scope>
    <source>
        <strain evidence="3">CgM1</strain>
    </source>
</reference>
<name>A0AAV7IIB7_COTGL</name>
<comment type="similarity">
    <text evidence="1">Belongs to the anion channel-forming bestrophin (TC 1.A.46) family. Calcium-sensitive chloride channel subfamily.</text>
</comment>
<feature type="chain" id="PRO_5043350162" description="Bestrophin homolog" evidence="2">
    <location>
        <begin position="21"/>
        <end position="95"/>
    </location>
</feature>
<keyword evidence="2" id="KW-0732">Signal</keyword>
<keyword evidence="1" id="KW-1003">Cell membrane</keyword>
<accession>A0AAV7IIB7</accession>
<organism evidence="3 4">
    <name type="scientific">Cotesia glomerata</name>
    <name type="common">Lepidopteran parasitic wasp</name>
    <name type="synonym">Apanteles glomeratus</name>
    <dbReference type="NCBI Taxonomy" id="32391"/>
    <lineage>
        <taxon>Eukaryota</taxon>
        <taxon>Metazoa</taxon>
        <taxon>Ecdysozoa</taxon>
        <taxon>Arthropoda</taxon>
        <taxon>Hexapoda</taxon>
        <taxon>Insecta</taxon>
        <taxon>Pterygota</taxon>
        <taxon>Neoptera</taxon>
        <taxon>Endopterygota</taxon>
        <taxon>Hymenoptera</taxon>
        <taxon>Apocrita</taxon>
        <taxon>Ichneumonoidea</taxon>
        <taxon>Braconidae</taxon>
        <taxon>Microgastrinae</taxon>
        <taxon>Cotesia</taxon>
    </lineage>
</organism>
<dbReference type="GO" id="GO:0005886">
    <property type="term" value="C:plasma membrane"/>
    <property type="evidence" value="ECO:0007669"/>
    <property type="project" value="UniProtKB-SubCell"/>
</dbReference>
<dbReference type="GO" id="GO:0005254">
    <property type="term" value="F:chloride channel activity"/>
    <property type="evidence" value="ECO:0007669"/>
    <property type="project" value="UniProtKB-KW"/>
</dbReference>
<gene>
    <name evidence="3" type="ORF">KQX54_000364</name>
</gene>
<comment type="caution">
    <text evidence="3">The sequence shown here is derived from an EMBL/GenBank/DDBJ whole genome shotgun (WGS) entry which is preliminary data.</text>
</comment>
<comment type="subcellular location">
    <subcellularLocation>
        <location evidence="1">Cell membrane</location>
        <topology evidence="1">Multi-pass membrane protein</topology>
    </subcellularLocation>
</comment>
<dbReference type="EMBL" id="JAHXZJ010001583">
    <property type="protein sequence ID" value="KAH0551151.1"/>
    <property type="molecule type" value="Genomic_DNA"/>
</dbReference>
<keyword evidence="1" id="KW-0813">Transport</keyword>
<keyword evidence="4" id="KW-1185">Reference proteome</keyword>
<dbReference type="Pfam" id="PF01062">
    <property type="entry name" value="Bestrophin"/>
    <property type="match status" value="1"/>
</dbReference>
<dbReference type="AlphaFoldDB" id="A0AAV7IIB7"/>
<protein>
    <recommendedName>
        <fullName evidence="1">Bestrophin homolog</fullName>
    </recommendedName>
</protein>